<protein>
    <submittedName>
        <fullName evidence="1">Uncharacterized protein</fullName>
    </submittedName>
</protein>
<evidence type="ECO:0000313" key="1">
    <source>
        <dbReference type="EMBL" id="DAD44916.1"/>
    </source>
</evidence>
<accession>A0A822ZPR8</accession>
<sequence length="122" mass="13039">MSTSSLTTACASVTGFQWQDGNESGAWFVGSSFTPRPGSVDKFQRQVGSGDGASSICKVAFYSLGLGSVDKFQRQDGSSGEARVLGSSFTLVPSSVDKFQPQDGRWLQQKVFCPRGQTMPVQ</sequence>
<dbReference type="EMBL" id="DUZY01000007">
    <property type="protein sequence ID" value="DAD44916.1"/>
    <property type="molecule type" value="Genomic_DNA"/>
</dbReference>
<comment type="caution">
    <text evidence="1">The sequence shown here is derived from an EMBL/GenBank/DDBJ whole genome shotgun (WGS) entry which is preliminary data.</text>
</comment>
<dbReference type="Proteomes" id="UP000607653">
    <property type="component" value="Unassembled WGS sequence"/>
</dbReference>
<reference evidence="1 2" key="1">
    <citation type="journal article" date="2020" name="Mol. Biol. Evol.">
        <title>Distinct Expression and Methylation Patterns for Genes with Different Fates following a Single Whole-Genome Duplication in Flowering Plants.</title>
        <authorList>
            <person name="Shi T."/>
            <person name="Rahmani R.S."/>
            <person name="Gugger P.F."/>
            <person name="Wang M."/>
            <person name="Li H."/>
            <person name="Zhang Y."/>
            <person name="Li Z."/>
            <person name="Wang Q."/>
            <person name="Van de Peer Y."/>
            <person name="Marchal K."/>
            <person name="Chen J."/>
        </authorList>
    </citation>
    <scope>NUCLEOTIDE SEQUENCE [LARGE SCALE GENOMIC DNA]</scope>
    <source>
        <tissue evidence="1">Leaf</tissue>
    </source>
</reference>
<dbReference type="AlphaFoldDB" id="A0A822ZPR8"/>
<evidence type="ECO:0000313" key="2">
    <source>
        <dbReference type="Proteomes" id="UP000607653"/>
    </source>
</evidence>
<keyword evidence="2" id="KW-1185">Reference proteome</keyword>
<proteinExistence type="predicted"/>
<organism evidence="1 2">
    <name type="scientific">Nelumbo nucifera</name>
    <name type="common">Sacred lotus</name>
    <dbReference type="NCBI Taxonomy" id="4432"/>
    <lineage>
        <taxon>Eukaryota</taxon>
        <taxon>Viridiplantae</taxon>
        <taxon>Streptophyta</taxon>
        <taxon>Embryophyta</taxon>
        <taxon>Tracheophyta</taxon>
        <taxon>Spermatophyta</taxon>
        <taxon>Magnoliopsida</taxon>
        <taxon>Proteales</taxon>
        <taxon>Nelumbonaceae</taxon>
        <taxon>Nelumbo</taxon>
    </lineage>
</organism>
<gene>
    <name evidence="1" type="ORF">HUJ06_003146</name>
</gene>
<name>A0A822ZPR8_NELNU</name>